<evidence type="ECO:0000313" key="7">
    <source>
        <dbReference type="EMBL" id="QGG49312.1"/>
    </source>
</evidence>
<evidence type="ECO:0000256" key="2">
    <source>
        <dbReference type="ARBA" id="ARBA00022679"/>
    </source>
</evidence>
<dbReference type="Gene3D" id="3.40.47.10">
    <property type="match status" value="2"/>
</dbReference>
<dbReference type="EMBL" id="CP045875">
    <property type="protein sequence ID" value="QGG49312.1"/>
    <property type="molecule type" value="Genomic_DNA"/>
</dbReference>
<evidence type="ECO:0000259" key="5">
    <source>
        <dbReference type="Pfam" id="PF00195"/>
    </source>
</evidence>
<protein>
    <submittedName>
        <fullName evidence="7">Chalcone synthase</fullName>
        <ecNumber evidence="7">2.3.1.74</ecNumber>
    </submittedName>
</protein>
<dbReference type="KEGG" id="hcv:FTV88_3246"/>
<dbReference type="Pfam" id="PF00195">
    <property type="entry name" value="Chal_sti_synt_N"/>
    <property type="match status" value="1"/>
</dbReference>
<feature type="domain" description="Chalcone/stilbene synthase N-terminal" evidence="5">
    <location>
        <begin position="3"/>
        <end position="199"/>
    </location>
</feature>
<feature type="domain" description="Chalcone/stilbene synthase C-terminal" evidence="6">
    <location>
        <begin position="225"/>
        <end position="355"/>
    </location>
</feature>
<evidence type="ECO:0000256" key="3">
    <source>
        <dbReference type="ARBA" id="ARBA00023315"/>
    </source>
</evidence>
<dbReference type="AlphaFoldDB" id="A0A5Q2N7C3"/>
<evidence type="ECO:0000259" key="6">
    <source>
        <dbReference type="Pfam" id="PF02797"/>
    </source>
</evidence>
<dbReference type="InterPro" id="IPR012328">
    <property type="entry name" value="Chalcone/stilbene_synt_C"/>
</dbReference>
<gene>
    <name evidence="7" type="ORF">FTV88_3246</name>
</gene>
<keyword evidence="8" id="KW-1185">Reference proteome</keyword>
<evidence type="ECO:0000256" key="1">
    <source>
        <dbReference type="ARBA" id="ARBA00005531"/>
    </source>
</evidence>
<keyword evidence="3 7" id="KW-0012">Acyltransferase</keyword>
<dbReference type="RefSeq" id="WP_153726320.1">
    <property type="nucleotide sequence ID" value="NZ_CP045875.1"/>
</dbReference>
<dbReference type="Pfam" id="PF02797">
    <property type="entry name" value="Chal_sti_synt_C"/>
    <property type="match status" value="1"/>
</dbReference>
<name>A0A5Q2N7C3_9FIRM</name>
<dbReference type="InterPro" id="IPR011141">
    <property type="entry name" value="Polyketide_synthase_type-III"/>
</dbReference>
<comment type="similarity">
    <text evidence="1">Belongs to the thiolase-like superfamily. Chalcone/stilbene synthases family.</text>
</comment>
<dbReference type="InterPro" id="IPR001099">
    <property type="entry name" value="Chalcone/stilbene_synt_N"/>
</dbReference>
<reference evidence="8" key="1">
    <citation type="submission" date="2019-11" db="EMBL/GenBank/DDBJ databases">
        <title>Genome sequence of Heliorestis convoluta strain HH, an alkaliphilic and minimalistic phototrophic bacterium from a soda lake in Egypt.</title>
        <authorList>
            <person name="Dewey E.D."/>
            <person name="Stokes L.M."/>
            <person name="Burchell B.M."/>
            <person name="Shaffer K.N."/>
            <person name="Huntington A.M."/>
            <person name="Baker J.M."/>
            <person name="Nadendla S."/>
            <person name="Giglio M.G."/>
            <person name="Touchman J.W."/>
            <person name="Blankenship R.E."/>
            <person name="Madigan M.T."/>
            <person name="Sattley W.M."/>
        </authorList>
    </citation>
    <scope>NUCLEOTIDE SEQUENCE [LARGE SCALE GENOMIC DNA]</scope>
    <source>
        <strain evidence="8">HH</strain>
    </source>
</reference>
<dbReference type="SUPFAM" id="SSF53901">
    <property type="entry name" value="Thiolase-like"/>
    <property type="match status" value="2"/>
</dbReference>
<proteinExistence type="inferred from homology"/>
<dbReference type="GO" id="GO:0016210">
    <property type="term" value="F:naringenin-chalcone synthase activity"/>
    <property type="evidence" value="ECO:0007669"/>
    <property type="project" value="UniProtKB-EC"/>
</dbReference>
<dbReference type="GO" id="GO:0030639">
    <property type="term" value="P:polyketide biosynthetic process"/>
    <property type="evidence" value="ECO:0007669"/>
    <property type="project" value="TreeGrafter"/>
</dbReference>
<dbReference type="PANTHER" id="PTHR11877:SF99">
    <property type="entry name" value="1,3,6,8-TETRAHYDROXYNAPHTHALENE SYNTHASE"/>
    <property type="match status" value="1"/>
</dbReference>
<evidence type="ECO:0000256" key="4">
    <source>
        <dbReference type="PIRSR" id="PIRSR000451-1"/>
    </source>
</evidence>
<dbReference type="PANTHER" id="PTHR11877">
    <property type="entry name" value="HYDROXYMETHYLGLUTARYL-COA SYNTHASE"/>
    <property type="match status" value="1"/>
</dbReference>
<dbReference type="EC" id="2.3.1.74" evidence="7"/>
<dbReference type="OrthoDB" id="9786288at2"/>
<keyword evidence="2 7" id="KW-0808">Transferase</keyword>
<dbReference type="Proteomes" id="UP000366051">
    <property type="component" value="Chromosome"/>
</dbReference>
<sequence length="357" mass="39744">MTHILAVGTAVPEQVVRQSEARLFAQEFFKEEFKDMHRLLQVFERSKIEKRHFCMPSSWFEKKVSFSEKNKLYQEQGLTLGTKAVEKCLQKAGLSAQDIDGIVFVSSTGIATPSLDMYFANLLGLKAEVRRMPLWGLGCCGGAVGLSRAAELAKATPGKNILLLTLELCGLTFMHSDRSKSNLIATALFADGAAAALLSQESNDTKESRTIVQAGPTILDWQSHYWPESLDVMGWDLTDDGLQVVFSRHIPSLVKKEIKNIVEPFISRHKLTFDQIDFLIAHPGGLKVLDAYEEALGLEYEKTELSREILCQYGNMSSATVLFVLEETMKREPKKGSYGLLTALGPGFCSELLLVQW</sequence>
<dbReference type="CDD" id="cd00831">
    <property type="entry name" value="CHS_like"/>
    <property type="match status" value="1"/>
</dbReference>
<dbReference type="InterPro" id="IPR016039">
    <property type="entry name" value="Thiolase-like"/>
</dbReference>
<evidence type="ECO:0000313" key="8">
    <source>
        <dbReference type="Proteomes" id="UP000366051"/>
    </source>
</evidence>
<organism evidence="7 8">
    <name type="scientific">Heliorestis convoluta</name>
    <dbReference type="NCBI Taxonomy" id="356322"/>
    <lineage>
        <taxon>Bacteria</taxon>
        <taxon>Bacillati</taxon>
        <taxon>Bacillota</taxon>
        <taxon>Clostridia</taxon>
        <taxon>Eubacteriales</taxon>
        <taxon>Heliobacteriaceae</taxon>
        <taxon>Heliorestis</taxon>
    </lineage>
</organism>
<accession>A0A5Q2N7C3</accession>
<dbReference type="PIRSF" id="PIRSF000451">
    <property type="entry name" value="PKS_III"/>
    <property type="match status" value="1"/>
</dbReference>
<feature type="active site" description="Acyl-thioester intermediate" evidence="4">
    <location>
        <position position="139"/>
    </location>
</feature>